<dbReference type="SUPFAM" id="SSF55961">
    <property type="entry name" value="Bet v1-like"/>
    <property type="match status" value="2"/>
</dbReference>
<dbReference type="RefSeq" id="WP_378558646.1">
    <property type="nucleotide sequence ID" value="NZ_JBHSDL010000008.1"/>
</dbReference>
<proteinExistence type="predicted"/>
<sequence>MADWAISETRERGVSMTTSTLREVEHEIDIAAPADTVYGLIADVGSWPRIFEPTIHVDILESFGDEERIRIWATANDTAKNWTSRRVFDRAARTITFYQEVSAPPVASMSGIWLIEPLTESSSRVRLQHNYCAVADDPDGLDWIDRAVNTNSLRELDGLRRNVESVHTAADYTFTFEDSLQISGAAADAYGFIDEAQLWPERLPHVARVDFAQPSPGLQMLEMDTRTADGSVHTTKSYRVTFPHRTIFYKQVTLPALMSLHTGRWSFVENADGVLATSEHTVTINAENIASILGADKSVDDAKAFVHRALSGNSMATLQHAKAFAEGRG</sequence>
<name>A0ABV8VFC0_9NOCA</name>
<dbReference type="Pfam" id="PF10604">
    <property type="entry name" value="Polyketide_cyc2"/>
    <property type="match status" value="1"/>
</dbReference>
<protein>
    <submittedName>
        <fullName evidence="1">Aromatase/cyclase</fullName>
    </submittedName>
</protein>
<dbReference type="InterPro" id="IPR023393">
    <property type="entry name" value="START-like_dom_sf"/>
</dbReference>
<dbReference type="Gene3D" id="3.30.530.20">
    <property type="match status" value="2"/>
</dbReference>
<keyword evidence="2" id="KW-1185">Reference proteome</keyword>
<accession>A0ABV8VFC0</accession>
<evidence type="ECO:0000313" key="1">
    <source>
        <dbReference type="EMBL" id="MFC4374179.1"/>
    </source>
</evidence>
<comment type="caution">
    <text evidence="1">The sequence shown here is derived from an EMBL/GenBank/DDBJ whole genome shotgun (WGS) entry which is preliminary data.</text>
</comment>
<gene>
    <name evidence="1" type="ORF">ACFO5K_08670</name>
</gene>
<evidence type="ECO:0000313" key="2">
    <source>
        <dbReference type="Proteomes" id="UP001595844"/>
    </source>
</evidence>
<dbReference type="InterPro" id="IPR019587">
    <property type="entry name" value="Polyketide_cyclase/dehydratase"/>
</dbReference>
<dbReference type="Proteomes" id="UP001595844">
    <property type="component" value="Unassembled WGS sequence"/>
</dbReference>
<dbReference type="CDD" id="cd08861">
    <property type="entry name" value="OtcD1_ARO-CYC_like"/>
    <property type="match status" value="2"/>
</dbReference>
<dbReference type="EMBL" id="JBHSDL010000008">
    <property type="protein sequence ID" value="MFC4374179.1"/>
    <property type="molecule type" value="Genomic_DNA"/>
</dbReference>
<reference evidence="2" key="1">
    <citation type="journal article" date="2019" name="Int. J. Syst. Evol. Microbiol.">
        <title>The Global Catalogue of Microorganisms (GCM) 10K type strain sequencing project: providing services to taxonomists for standard genome sequencing and annotation.</title>
        <authorList>
            <consortium name="The Broad Institute Genomics Platform"/>
            <consortium name="The Broad Institute Genome Sequencing Center for Infectious Disease"/>
            <person name="Wu L."/>
            <person name="Ma J."/>
        </authorList>
    </citation>
    <scope>NUCLEOTIDE SEQUENCE [LARGE SCALE GENOMIC DNA]</scope>
    <source>
        <strain evidence="2">IBRC-M 10490</strain>
    </source>
</reference>
<organism evidence="1 2">
    <name type="scientific">Nocardia halotolerans</name>
    <dbReference type="NCBI Taxonomy" id="1755878"/>
    <lineage>
        <taxon>Bacteria</taxon>
        <taxon>Bacillati</taxon>
        <taxon>Actinomycetota</taxon>
        <taxon>Actinomycetes</taxon>
        <taxon>Mycobacteriales</taxon>
        <taxon>Nocardiaceae</taxon>
        <taxon>Nocardia</taxon>
    </lineage>
</organism>